<dbReference type="Proteomes" id="UP000594263">
    <property type="component" value="Unplaced"/>
</dbReference>
<keyword evidence="2" id="KW-0732">Signal</keyword>
<evidence type="ECO:0008006" key="5">
    <source>
        <dbReference type="Google" id="ProtNLM"/>
    </source>
</evidence>
<evidence type="ECO:0000256" key="1">
    <source>
        <dbReference type="SAM" id="Phobius"/>
    </source>
</evidence>
<dbReference type="Gramene" id="Kaladp0082s0188.1.v1.1">
    <property type="protein sequence ID" value="Kaladp0082s0188.1.v1.1"/>
    <property type="gene ID" value="Kaladp0082s0188.v1.1"/>
</dbReference>
<feature type="signal peptide" evidence="2">
    <location>
        <begin position="1"/>
        <end position="26"/>
    </location>
</feature>
<keyword evidence="1" id="KW-1133">Transmembrane helix</keyword>
<keyword evidence="1" id="KW-0812">Transmembrane</keyword>
<dbReference type="Pfam" id="PF05514">
    <property type="entry name" value="HR_lesion"/>
    <property type="match status" value="1"/>
</dbReference>
<feature type="transmembrane region" description="Helical" evidence="1">
    <location>
        <begin position="115"/>
        <end position="136"/>
    </location>
</feature>
<evidence type="ECO:0000256" key="2">
    <source>
        <dbReference type="SAM" id="SignalP"/>
    </source>
</evidence>
<keyword evidence="4" id="KW-1185">Reference proteome</keyword>
<feature type="chain" id="PRO_5029468865" description="HR-like lesion-inducer" evidence="2">
    <location>
        <begin position="27"/>
        <end position="158"/>
    </location>
</feature>
<dbReference type="PANTHER" id="PTHR31474">
    <property type="entry name" value="HR-LIKE LESION-INDUCER"/>
    <property type="match status" value="1"/>
</dbReference>
<evidence type="ECO:0000313" key="3">
    <source>
        <dbReference type="EnsemblPlants" id="Kaladp0082s0188.1.v1.1"/>
    </source>
</evidence>
<feature type="transmembrane region" description="Helical" evidence="1">
    <location>
        <begin position="78"/>
        <end position="103"/>
    </location>
</feature>
<name>A0A7N0USZ4_KALFE</name>
<accession>A0A7N0USZ4</accession>
<keyword evidence="1" id="KW-0472">Membrane</keyword>
<dbReference type="EnsemblPlants" id="Kaladp0082s0188.1.v1.1">
    <property type="protein sequence ID" value="Kaladp0082s0188.1.v1.1"/>
    <property type="gene ID" value="Kaladp0082s0188.v1.1"/>
</dbReference>
<dbReference type="InterPro" id="IPR008637">
    <property type="entry name" value="HR_lesion"/>
</dbReference>
<dbReference type="AlphaFoldDB" id="A0A7N0USZ4"/>
<organism evidence="3 4">
    <name type="scientific">Kalanchoe fedtschenkoi</name>
    <name type="common">Lavender scallops</name>
    <name type="synonym">South American air plant</name>
    <dbReference type="NCBI Taxonomy" id="63787"/>
    <lineage>
        <taxon>Eukaryota</taxon>
        <taxon>Viridiplantae</taxon>
        <taxon>Streptophyta</taxon>
        <taxon>Embryophyta</taxon>
        <taxon>Tracheophyta</taxon>
        <taxon>Spermatophyta</taxon>
        <taxon>Magnoliopsida</taxon>
        <taxon>eudicotyledons</taxon>
        <taxon>Gunneridae</taxon>
        <taxon>Pentapetalae</taxon>
        <taxon>Saxifragales</taxon>
        <taxon>Crassulaceae</taxon>
        <taxon>Kalanchoe</taxon>
    </lineage>
</organism>
<proteinExistence type="predicted"/>
<reference evidence="3" key="1">
    <citation type="submission" date="2021-01" db="UniProtKB">
        <authorList>
            <consortium name="EnsemblPlants"/>
        </authorList>
    </citation>
    <scope>IDENTIFICATION</scope>
</reference>
<sequence length="158" mass="17244">MGFASFIGRLLFASVFLLAAWQEYNSFSADGGPAARSLKVKIDAFSRLVSSRTDVKLPPIDAKSLVAASIAMKGLGGILFVVGSSVGANILLIHQVIFTPILYDFYKHDVNKKAFTNLLVPFVQNIALLGALLLYIDMNNSTPKRHQLKRKGHKPKAN</sequence>
<protein>
    <recommendedName>
        <fullName evidence="5">HR-like lesion-inducer</fullName>
    </recommendedName>
</protein>
<dbReference type="OMA" id="NYEMESV"/>
<evidence type="ECO:0000313" key="4">
    <source>
        <dbReference type="Proteomes" id="UP000594263"/>
    </source>
</evidence>
<dbReference type="PANTHER" id="PTHR31474:SF1">
    <property type="entry name" value="EXPRESSED PROTEIN"/>
    <property type="match status" value="1"/>
</dbReference>